<feature type="compositionally biased region" description="Polar residues" evidence="1">
    <location>
        <begin position="425"/>
        <end position="436"/>
    </location>
</feature>
<evidence type="ECO:0000256" key="1">
    <source>
        <dbReference type="SAM" id="MobiDB-lite"/>
    </source>
</evidence>
<proteinExistence type="predicted"/>
<feature type="compositionally biased region" description="Low complexity" evidence="1">
    <location>
        <begin position="406"/>
        <end position="417"/>
    </location>
</feature>
<reference evidence="3 4" key="3">
    <citation type="journal article" date="2015" name="Genome Announc.">
        <title>Draft Genome Sequence of the Archiascomycetous Yeast Saitoella complicata.</title>
        <authorList>
            <person name="Yamauchi K."/>
            <person name="Kondo S."/>
            <person name="Hamamoto M."/>
            <person name="Takahashi Y."/>
            <person name="Ogura Y."/>
            <person name="Hayashi T."/>
            <person name="Nishida H."/>
        </authorList>
    </citation>
    <scope>NUCLEOTIDE SEQUENCE [LARGE SCALE GENOMIC DNA]</scope>
    <source>
        <strain evidence="3 4">NRRL Y-17804</strain>
    </source>
</reference>
<keyword evidence="2" id="KW-0812">Transmembrane</keyword>
<evidence type="ECO:0000313" key="3">
    <source>
        <dbReference type="EMBL" id="GAO46764.1"/>
    </source>
</evidence>
<accession>A0A0E9NAA8</accession>
<protein>
    <recommendedName>
        <fullName evidence="5">TRP C-terminal domain-containing protein</fullName>
    </recommendedName>
</protein>
<dbReference type="InterPro" id="IPR040410">
    <property type="entry name" value="UPF0658_Golgi"/>
</dbReference>
<feature type="transmembrane region" description="Helical" evidence="2">
    <location>
        <begin position="69"/>
        <end position="92"/>
    </location>
</feature>
<name>A0A0E9NAA8_SAICN</name>
<sequence>MYFYTLYRVSLFGDCRIDLWGVCLASTFIIEREERYHQIFEFLGAMVHRAAGPAVMKLRFKVYYPTERYSILFLLTCVVEALCVLALSGYVFGTMLSKTHNPGDHDNDGDDGEKTSVNTAQLRVIPVYLAIFIFAFVYQLGMAWDALRLKSIMQTLGLALFNVLLLAYSCVQINQVDDAWTSAYKDNLTVYNTTTPGSSQKAHDLYQHKLRPELIAVPIIIGVATCLNLFCSWKLYSVELRRRIWYDVGASTHLKRLLFIYQVLLTLLKFDFFFLIGFLIQELVVVDIKVYEEVLSALGIAVTLVIIILCAWALRHEKWWPMVVSEFFFTCGLAYFSYKLYRAATQGKYKYVRKTLIMFASISLVMILITIIIAGICLHNFGKGLKRVLLDPKLGKDDRPGVIKMTQGTGQGVTAAGSDEPKESATASQTELDGQQTHRIMIE</sequence>
<reference evidence="3 4" key="2">
    <citation type="journal article" date="2014" name="J. Gen. Appl. Microbiol.">
        <title>The early diverging ascomycetous budding yeast Saitoella complicata has three histone deacetylases belonging to the Clr6, Hos2, and Rpd3 lineages.</title>
        <authorList>
            <person name="Nishida H."/>
            <person name="Matsumoto T."/>
            <person name="Kondo S."/>
            <person name="Hamamoto M."/>
            <person name="Yoshikawa H."/>
        </authorList>
    </citation>
    <scope>NUCLEOTIDE SEQUENCE [LARGE SCALE GENOMIC DNA]</scope>
    <source>
        <strain evidence="3 4">NRRL Y-17804</strain>
    </source>
</reference>
<dbReference type="Proteomes" id="UP000033140">
    <property type="component" value="Unassembled WGS sequence"/>
</dbReference>
<gene>
    <name evidence="3" type="ORF">G7K_0986-t1</name>
</gene>
<dbReference type="OMA" id="WALRHEK"/>
<feature type="transmembrane region" description="Helical" evidence="2">
    <location>
        <begin position="356"/>
        <end position="378"/>
    </location>
</feature>
<feature type="region of interest" description="Disordered" evidence="1">
    <location>
        <begin position="405"/>
        <end position="436"/>
    </location>
</feature>
<feature type="transmembrane region" description="Helical" evidence="2">
    <location>
        <begin position="257"/>
        <end position="280"/>
    </location>
</feature>
<evidence type="ECO:0000256" key="2">
    <source>
        <dbReference type="SAM" id="Phobius"/>
    </source>
</evidence>
<dbReference type="PANTHER" id="PTHR34391">
    <property type="entry name" value="UPF0658 GOLGI APPARATUS MEMBRANE PROTEIN C1952.10C-RELATED"/>
    <property type="match status" value="1"/>
</dbReference>
<reference evidence="3 4" key="1">
    <citation type="journal article" date="2011" name="J. Gen. Appl. Microbiol.">
        <title>Draft genome sequencing of the enigmatic yeast Saitoella complicata.</title>
        <authorList>
            <person name="Nishida H."/>
            <person name="Hamamoto M."/>
            <person name="Sugiyama J."/>
        </authorList>
    </citation>
    <scope>NUCLEOTIDE SEQUENCE [LARGE SCALE GENOMIC DNA]</scope>
    <source>
        <strain evidence="3 4">NRRL Y-17804</strain>
    </source>
</reference>
<organism evidence="3 4">
    <name type="scientific">Saitoella complicata (strain BCRC 22490 / CBS 7301 / JCM 7358 / NBRC 10748 / NRRL Y-17804)</name>
    <dbReference type="NCBI Taxonomy" id="698492"/>
    <lineage>
        <taxon>Eukaryota</taxon>
        <taxon>Fungi</taxon>
        <taxon>Dikarya</taxon>
        <taxon>Ascomycota</taxon>
        <taxon>Taphrinomycotina</taxon>
        <taxon>Taphrinomycotina incertae sedis</taxon>
        <taxon>Saitoella</taxon>
    </lineage>
</organism>
<comment type="caution">
    <text evidence="3">The sequence shown here is derived from an EMBL/GenBank/DDBJ whole genome shotgun (WGS) entry which is preliminary data.</text>
</comment>
<feature type="transmembrane region" description="Helical" evidence="2">
    <location>
        <begin position="319"/>
        <end position="336"/>
    </location>
</feature>
<keyword evidence="2" id="KW-0472">Membrane</keyword>
<dbReference type="AlphaFoldDB" id="A0A0E9NAA8"/>
<evidence type="ECO:0008006" key="5">
    <source>
        <dbReference type="Google" id="ProtNLM"/>
    </source>
</evidence>
<dbReference type="PANTHER" id="PTHR34391:SF1">
    <property type="entry name" value="UPF0658 GOLGI APPARATUS MEMBRANE PROTEIN C1952.10C-RELATED"/>
    <property type="match status" value="1"/>
</dbReference>
<dbReference type="EMBL" id="BACD03000005">
    <property type="protein sequence ID" value="GAO46764.1"/>
    <property type="molecule type" value="Genomic_DNA"/>
</dbReference>
<keyword evidence="2" id="KW-1133">Transmembrane helix</keyword>
<feature type="transmembrane region" description="Helical" evidence="2">
    <location>
        <begin position="215"/>
        <end position="236"/>
    </location>
</feature>
<evidence type="ECO:0000313" key="4">
    <source>
        <dbReference type="Proteomes" id="UP000033140"/>
    </source>
</evidence>
<feature type="transmembrane region" description="Helical" evidence="2">
    <location>
        <begin position="295"/>
        <end position="314"/>
    </location>
</feature>
<feature type="transmembrane region" description="Helical" evidence="2">
    <location>
        <begin position="125"/>
        <end position="144"/>
    </location>
</feature>
<keyword evidence="4" id="KW-1185">Reference proteome</keyword>
<feature type="transmembrane region" description="Helical" evidence="2">
    <location>
        <begin position="156"/>
        <end position="174"/>
    </location>
</feature>
<dbReference type="GO" id="GO:0005794">
    <property type="term" value="C:Golgi apparatus"/>
    <property type="evidence" value="ECO:0007669"/>
    <property type="project" value="TreeGrafter"/>
</dbReference>